<evidence type="ECO:0000313" key="2">
    <source>
        <dbReference type="Proteomes" id="UP000293823"/>
    </source>
</evidence>
<dbReference type="Proteomes" id="UP000293823">
    <property type="component" value="Unassembled WGS sequence"/>
</dbReference>
<comment type="caution">
    <text evidence="1">The sequence shown here is derived from an EMBL/GenBank/DDBJ whole genome shotgun (WGS) entry which is preliminary data.</text>
</comment>
<dbReference type="OrthoDB" id="10042665at2759"/>
<evidence type="ECO:0000313" key="1">
    <source>
        <dbReference type="EMBL" id="RYO72943.1"/>
    </source>
</evidence>
<proteinExistence type="predicted"/>
<protein>
    <submittedName>
        <fullName evidence="1">Uncharacterized protein</fullName>
    </submittedName>
</protein>
<reference evidence="2" key="1">
    <citation type="journal article" date="2019" name="bioRxiv">
        <title>Genomics, evolutionary history and diagnostics of the Alternaria alternata species group including apple and Asian pear pathotypes.</title>
        <authorList>
            <person name="Armitage A.D."/>
            <person name="Cockerton H.M."/>
            <person name="Sreenivasaprasad S."/>
            <person name="Woodhall J.W."/>
            <person name="Lane C.R."/>
            <person name="Harrison R.J."/>
            <person name="Clarkson J.P."/>
        </authorList>
    </citation>
    <scope>NUCLEOTIDE SEQUENCE [LARGE SCALE GENOMIC DNA]</scope>
    <source>
        <strain evidence="2">RGR 97.0016</strain>
    </source>
</reference>
<dbReference type="EMBL" id="PEJP01000002">
    <property type="protein sequence ID" value="RYO72943.1"/>
    <property type="molecule type" value="Genomic_DNA"/>
</dbReference>
<gene>
    <name evidence="1" type="ORF">AA0113_g801</name>
</gene>
<organism evidence="1 2">
    <name type="scientific">Alternaria arborescens</name>
    <dbReference type="NCBI Taxonomy" id="156630"/>
    <lineage>
        <taxon>Eukaryota</taxon>
        <taxon>Fungi</taxon>
        <taxon>Dikarya</taxon>
        <taxon>Ascomycota</taxon>
        <taxon>Pezizomycotina</taxon>
        <taxon>Dothideomycetes</taxon>
        <taxon>Pleosporomycetidae</taxon>
        <taxon>Pleosporales</taxon>
        <taxon>Pleosporineae</taxon>
        <taxon>Pleosporaceae</taxon>
        <taxon>Alternaria</taxon>
        <taxon>Alternaria sect. Alternaria</taxon>
    </lineage>
</organism>
<accession>A0A4Q4SR82</accession>
<name>A0A4Q4SR82_9PLEO</name>
<keyword evidence="2" id="KW-1185">Reference proteome</keyword>
<dbReference type="AlphaFoldDB" id="A0A4Q4SR82"/>
<sequence>MQTRRDIWKALFKKLEADQDRRYTVADPGGDVVIADLIGSAGQAGKLLQPQTAIEDETKLRFSASPSDEDNKLRLNGRNIRNTLLSAISVATKEATTDGRVIKEIKLTIHYVETVLSNGRRLREDFKAATEFYPEELAREGDVRGVEV</sequence>